<dbReference type="Proteomes" id="UP001528912">
    <property type="component" value="Unassembled WGS sequence"/>
</dbReference>
<dbReference type="EMBL" id="JAROAV010000054">
    <property type="protein sequence ID" value="MDF8266354.1"/>
    <property type="molecule type" value="Genomic_DNA"/>
</dbReference>
<name>A0ABT6CBT7_9MICO</name>
<organism evidence="2 3">
    <name type="scientific">Luteipulveratus flavus</name>
    <dbReference type="NCBI Taxonomy" id="3031728"/>
    <lineage>
        <taxon>Bacteria</taxon>
        <taxon>Bacillati</taxon>
        <taxon>Actinomycetota</taxon>
        <taxon>Actinomycetes</taxon>
        <taxon>Micrococcales</taxon>
        <taxon>Dermacoccaceae</taxon>
        <taxon>Luteipulveratus</taxon>
    </lineage>
</organism>
<dbReference type="RefSeq" id="WP_277193547.1">
    <property type="nucleotide sequence ID" value="NZ_JAROAV010000054.1"/>
</dbReference>
<evidence type="ECO:0000313" key="2">
    <source>
        <dbReference type="EMBL" id="MDF8266354.1"/>
    </source>
</evidence>
<protein>
    <submittedName>
        <fullName evidence="2">Uncharacterized protein</fullName>
    </submittedName>
</protein>
<accession>A0ABT6CBT7</accession>
<sequence>MLRSARALALSAVIATGLGAAVAPHAVADSGDSKRLHANTLRSKVAHVVGPEGGPVIGSCSLVVPSTARVVNDWQSIPVRVTGGCAISDTPIAAWYVGSYDAPSDFIFFGDFSDSGEVYGSRTSTWDVFDNTQLGRRTWQDDFAFTGDQTAQYTQNNPVTTVKVGSWAALSTTRSGSKVTINTRVSRYSTAYHKPIAWAGATGTIQFRAAGTSTWKGLKYATANSAGTYSYSYINSAKGDYRVVYNTTPYIWDATSASSTR</sequence>
<feature type="chain" id="PRO_5045171997" evidence="1">
    <location>
        <begin position="21"/>
        <end position="261"/>
    </location>
</feature>
<reference evidence="2 3" key="1">
    <citation type="submission" date="2023-03" db="EMBL/GenBank/DDBJ databases">
        <title>YIM 133296 draft genome.</title>
        <authorList>
            <person name="Xiong L."/>
        </authorList>
    </citation>
    <scope>NUCLEOTIDE SEQUENCE [LARGE SCALE GENOMIC DNA]</scope>
    <source>
        <strain evidence="2 3">YIM 133296</strain>
    </source>
</reference>
<evidence type="ECO:0000256" key="1">
    <source>
        <dbReference type="SAM" id="SignalP"/>
    </source>
</evidence>
<proteinExistence type="predicted"/>
<keyword evidence="3" id="KW-1185">Reference proteome</keyword>
<keyword evidence="1" id="KW-0732">Signal</keyword>
<feature type="signal peptide" evidence="1">
    <location>
        <begin position="1"/>
        <end position="20"/>
    </location>
</feature>
<gene>
    <name evidence="2" type="ORF">P4R38_19055</name>
</gene>
<comment type="caution">
    <text evidence="2">The sequence shown here is derived from an EMBL/GenBank/DDBJ whole genome shotgun (WGS) entry which is preliminary data.</text>
</comment>
<evidence type="ECO:0000313" key="3">
    <source>
        <dbReference type="Proteomes" id="UP001528912"/>
    </source>
</evidence>